<keyword evidence="4" id="KW-1185">Reference proteome</keyword>
<evidence type="ECO:0000256" key="1">
    <source>
        <dbReference type="SAM" id="MobiDB-lite"/>
    </source>
</evidence>
<feature type="domain" description="Up-regulator of cell proliferation-like" evidence="2">
    <location>
        <begin position="162"/>
        <end position="259"/>
    </location>
</feature>
<dbReference type="InterPro" id="IPR057365">
    <property type="entry name" value="URGCP"/>
</dbReference>
<feature type="region of interest" description="Disordered" evidence="1">
    <location>
        <begin position="1"/>
        <end position="20"/>
    </location>
</feature>
<organism evidence="3 4">
    <name type="scientific">Pleuronectes platessa</name>
    <name type="common">European plaice</name>
    <dbReference type="NCBI Taxonomy" id="8262"/>
    <lineage>
        <taxon>Eukaryota</taxon>
        <taxon>Metazoa</taxon>
        <taxon>Chordata</taxon>
        <taxon>Craniata</taxon>
        <taxon>Vertebrata</taxon>
        <taxon>Euteleostomi</taxon>
        <taxon>Actinopterygii</taxon>
        <taxon>Neopterygii</taxon>
        <taxon>Teleostei</taxon>
        <taxon>Neoteleostei</taxon>
        <taxon>Acanthomorphata</taxon>
        <taxon>Carangaria</taxon>
        <taxon>Pleuronectiformes</taxon>
        <taxon>Pleuronectoidei</taxon>
        <taxon>Pleuronectidae</taxon>
        <taxon>Pleuronectes</taxon>
    </lineage>
</organism>
<name>A0A9N7YGV6_PLEPL</name>
<feature type="compositionally biased region" description="Basic residues" evidence="1">
    <location>
        <begin position="1"/>
        <end position="15"/>
    </location>
</feature>
<evidence type="ECO:0000259" key="2">
    <source>
        <dbReference type="Pfam" id="PF25496"/>
    </source>
</evidence>
<feature type="region of interest" description="Disordered" evidence="1">
    <location>
        <begin position="289"/>
        <end position="316"/>
    </location>
</feature>
<gene>
    <name evidence="3" type="ORF">PLEPLA_LOCUS14132</name>
</gene>
<dbReference type="Proteomes" id="UP001153269">
    <property type="component" value="Unassembled WGS sequence"/>
</dbReference>
<evidence type="ECO:0000313" key="4">
    <source>
        <dbReference type="Proteomes" id="UP001153269"/>
    </source>
</evidence>
<dbReference type="PANTHER" id="PTHR22796:SF7">
    <property type="entry name" value="INTERFERON-INDUCED VERY LARGE GTPASE 1-LIKE"/>
    <property type="match status" value="1"/>
</dbReference>
<dbReference type="EMBL" id="CADEAL010000868">
    <property type="protein sequence ID" value="CAB1426197.1"/>
    <property type="molecule type" value="Genomic_DNA"/>
</dbReference>
<sequence length="316" mass="35366">MSVKFPKRLSSKRRKPPTDNAQAELLHNLGLDVFWNAPLDLASMLDINTWNLENKAPLAFKDLPTGDDCAHGAVPVCCTPGPAKCRSRRSQPLPSMAFERCCEPFAGKKREAPRGEWMEVSCLGHCPMAWWRLDGIYRQETLPEMDSLSLSPSLTFVRYGKQALLIDISDTEKNEHSVVGFVGVNLEQDMGLPEGSVLQGEGLSEEELADRINVILKDLLPDKLKLVTLEAAADLAVELGLNVDEGTVCKKAMAKVEKVLEGLEEGSAQFREKQLPLQGPWWSKLAEMEKMESKQRKKENKMTPNFKTKRETSWLS</sequence>
<protein>
    <recommendedName>
        <fullName evidence="2">Up-regulator of cell proliferation-like domain-containing protein</fullName>
    </recommendedName>
</protein>
<dbReference type="AlphaFoldDB" id="A0A9N7YGV6"/>
<reference evidence="3" key="1">
    <citation type="submission" date="2020-03" db="EMBL/GenBank/DDBJ databases">
        <authorList>
            <person name="Weist P."/>
        </authorList>
    </citation>
    <scope>NUCLEOTIDE SEQUENCE</scope>
</reference>
<evidence type="ECO:0000313" key="3">
    <source>
        <dbReference type="EMBL" id="CAB1426197.1"/>
    </source>
</evidence>
<accession>A0A9N7YGV6</accession>
<comment type="caution">
    <text evidence="3">The sequence shown here is derived from an EMBL/GenBank/DDBJ whole genome shotgun (WGS) entry which is preliminary data.</text>
</comment>
<proteinExistence type="predicted"/>
<dbReference type="PANTHER" id="PTHR22796">
    <property type="entry name" value="URG4-RELATED"/>
    <property type="match status" value="1"/>
</dbReference>
<dbReference type="Pfam" id="PF25496">
    <property type="entry name" value="URGCP"/>
    <property type="match status" value="1"/>
</dbReference>